<dbReference type="InterPro" id="IPR007219">
    <property type="entry name" value="XnlR_reg_dom"/>
</dbReference>
<sequence>MNHFEYQQQPLMQKEMYKNDEFIINNDFQPIQQNSWAEESTLKTNNQLLTDPVACDLRDVIVYYQSQPDLLRLILSSKVEEDKRRTEEAKLRAKELDLLLLKQKEHPFISSNDPNSLFNHHLINGQNEFGERRPSAIDILLEDDCIRRDSALGSSFDSSSNSNDELDDRTFSPISSNSTSAAASIFSLNFPQPSITSIMTNQKDIHPLSPPFSFNQPEIKSDQPRSSCSHDNSSPKTRRRREMQAISKIVETRENPYNDGFFWKNNGNTIQKKTGNKSIYYKCSNSTKGCPVNKTVTAKENGEYLIKYRGEHLLNCDDSKQKRLKVGRACHPCRMKKIKCDGKQPCMQCKARRRKCSYLKNTDDNLIKLQPLDSSETTDPIDDSKKYTPDRSHSLFATQPDMIHTDQPQPSSSTRPDKMIRQLTEGLVQLSLNTNEHTKLVSESVTPWRSYGEFVCWTPEPQLPNHYSTPIEMPSRSSQEQWIDLFFTECSPHLLPILSRSLFYDQLHIKGPLITPLLLNVIYAHAAKRSSSHSTEEEIYYHRARKLMDDFLNVPRISTVIALIYLALYEPGPPRSSRAWMYSGMAIRMCFELGLHTSHYSSQMSQCDIELRKRVLWACFVMDKLESCTMERPWMLTSKDIAIDLPIALPENTVGERILLEAFNQLCKLMMLVEKVIRFFTYDVQALWTVREENQILQFLDTLYRWREMLPAELRWTENEIPPLAAIVNLHLLCHDLELSLIMCCRQNEHRDRRRTLASAITTIVSLTLKHPHLIYAPSFSAFSTVFAALTHAVDFHHPLLAEEAQREFRKSLRDIRLLMEKKAMPDLRNFSRLIDLTLQPKETYTTAFSAISDLCQHDLFPPPSSLPFLPSSPSVSAAPMTASAVGTPGSITPSSTIEPADYTFELISVADEWANSVLY</sequence>
<keyword evidence="11" id="KW-1185">Reference proteome</keyword>
<protein>
    <recommendedName>
        <fullName evidence="12">Zn(2)-C6 fungal-type domain-containing protein</fullName>
    </recommendedName>
</protein>
<dbReference type="InterPro" id="IPR001138">
    <property type="entry name" value="Zn2Cys6_DnaBD"/>
</dbReference>
<gene>
    <name evidence="10" type="ORF">G6F64_011090</name>
</gene>
<dbReference type="PROSITE" id="PS00463">
    <property type="entry name" value="ZN2_CY6_FUNGAL_1"/>
    <property type="match status" value="1"/>
</dbReference>
<feature type="region of interest" description="Disordered" evidence="7">
    <location>
        <begin position="206"/>
        <end position="242"/>
    </location>
</feature>
<dbReference type="InterPro" id="IPR003657">
    <property type="entry name" value="WRKY_dom"/>
</dbReference>
<dbReference type="PROSITE" id="PS50048">
    <property type="entry name" value="ZN2_CY6_FUNGAL_2"/>
    <property type="match status" value="1"/>
</dbReference>
<evidence type="ECO:0000313" key="11">
    <source>
        <dbReference type="Proteomes" id="UP000716291"/>
    </source>
</evidence>
<dbReference type="Proteomes" id="UP000716291">
    <property type="component" value="Unassembled WGS sequence"/>
</dbReference>
<keyword evidence="3" id="KW-0805">Transcription regulation</keyword>
<dbReference type="PANTHER" id="PTHR47338:SF5">
    <property type="entry name" value="ZN(II)2CYS6 TRANSCRIPTION FACTOR (EUROFUNG)"/>
    <property type="match status" value="1"/>
</dbReference>
<dbReference type="Gene3D" id="4.10.240.10">
    <property type="entry name" value="Zn(2)-C6 fungal-type DNA-binding domain"/>
    <property type="match status" value="1"/>
</dbReference>
<dbReference type="GO" id="GO:0043565">
    <property type="term" value="F:sequence-specific DNA binding"/>
    <property type="evidence" value="ECO:0007669"/>
    <property type="project" value="InterPro"/>
</dbReference>
<dbReference type="AlphaFoldDB" id="A0A9P6WZS6"/>
<dbReference type="Pfam" id="PF04082">
    <property type="entry name" value="Fungal_trans"/>
    <property type="match status" value="1"/>
</dbReference>
<dbReference type="GO" id="GO:0000981">
    <property type="term" value="F:DNA-binding transcription factor activity, RNA polymerase II-specific"/>
    <property type="evidence" value="ECO:0007669"/>
    <property type="project" value="InterPro"/>
</dbReference>
<evidence type="ECO:0000256" key="4">
    <source>
        <dbReference type="ARBA" id="ARBA00023125"/>
    </source>
</evidence>
<dbReference type="SMART" id="SM00066">
    <property type="entry name" value="GAL4"/>
    <property type="match status" value="1"/>
</dbReference>
<dbReference type="Gene3D" id="2.20.25.80">
    <property type="entry name" value="WRKY domain"/>
    <property type="match status" value="1"/>
</dbReference>
<dbReference type="Pfam" id="PF03106">
    <property type="entry name" value="WRKY"/>
    <property type="match status" value="1"/>
</dbReference>
<dbReference type="SUPFAM" id="SSF57701">
    <property type="entry name" value="Zn2/Cys6 DNA-binding domain"/>
    <property type="match status" value="1"/>
</dbReference>
<feature type="compositionally biased region" description="Basic and acidic residues" evidence="7">
    <location>
        <begin position="382"/>
        <end position="393"/>
    </location>
</feature>
<evidence type="ECO:0000259" key="9">
    <source>
        <dbReference type="PROSITE" id="PS50811"/>
    </source>
</evidence>
<evidence type="ECO:0000259" key="8">
    <source>
        <dbReference type="PROSITE" id="PS50048"/>
    </source>
</evidence>
<dbReference type="SUPFAM" id="SSF118290">
    <property type="entry name" value="WRKY DNA-binding domain"/>
    <property type="match status" value="1"/>
</dbReference>
<evidence type="ECO:0000256" key="6">
    <source>
        <dbReference type="ARBA" id="ARBA00023242"/>
    </source>
</evidence>
<dbReference type="PANTHER" id="PTHR47338">
    <property type="entry name" value="ZN(II)2CYS6 TRANSCRIPTION FACTOR (EUROFUNG)-RELATED"/>
    <property type="match status" value="1"/>
</dbReference>
<keyword evidence="5" id="KW-0804">Transcription</keyword>
<evidence type="ECO:0000256" key="1">
    <source>
        <dbReference type="ARBA" id="ARBA00004123"/>
    </source>
</evidence>
<keyword evidence="2" id="KW-0479">Metal-binding</keyword>
<dbReference type="InterPro" id="IPR036576">
    <property type="entry name" value="WRKY_dom_sf"/>
</dbReference>
<dbReference type="GO" id="GO:0005634">
    <property type="term" value="C:nucleus"/>
    <property type="evidence" value="ECO:0007669"/>
    <property type="project" value="UniProtKB-SubCell"/>
</dbReference>
<evidence type="ECO:0000256" key="2">
    <source>
        <dbReference type="ARBA" id="ARBA00022723"/>
    </source>
</evidence>
<keyword evidence="6" id="KW-0539">Nucleus</keyword>
<evidence type="ECO:0000256" key="7">
    <source>
        <dbReference type="SAM" id="MobiDB-lite"/>
    </source>
</evidence>
<feature type="compositionally biased region" description="Polar residues" evidence="7">
    <location>
        <begin position="212"/>
        <end position="235"/>
    </location>
</feature>
<feature type="region of interest" description="Disordered" evidence="7">
    <location>
        <begin position="153"/>
        <end position="172"/>
    </location>
</feature>
<dbReference type="InterPro" id="IPR036864">
    <property type="entry name" value="Zn2-C6_fun-type_DNA-bd_sf"/>
</dbReference>
<dbReference type="SMART" id="SM00774">
    <property type="entry name" value="WRKY"/>
    <property type="match status" value="1"/>
</dbReference>
<evidence type="ECO:0000313" key="10">
    <source>
        <dbReference type="EMBL" id="KAG1302252.1"/>
    </source>
</evidence>
<dbReference type="Pfam" id="PF00172">
    <property type="entry name" value="Zn_clus"/>
    <property type="match status" value="1"/>
</dbReference>
<dbReference type="CDD" id="cd12148">
    <property type="entry name" value="fungal_TF_MHR"/>
    <property type="match status" value="1"/>
</dbReference>
<reference evidence="10" key="1">
    <citation type="journal article" date="2020" name="Microb. Genom.">
        <title>Genetic diversity of clinical and environmental Mucorales isolates obtained from an investigation of mucormycosis cases among solid organ transplant recipients.</title>
        <authorList>
            <person name="Nguyen M.H."/>
            <person name="Kaul D."/>
            <person name="Muto C."/>
            <person name="Cheng S.J."/>
            <person name="Richter R.A."/>
            <person name="Bruno V.M."/>
            <person name="Liu G."/>
            <person name="Beyhan S."/>
            <person name="Sundermann A.J."/>
            <person name="Mounaud S."/>
            <person name="Pasculle A.W."/>
            <person name="Nierman W.C."/>
            <person name="Driscoll E."/>
            <person name="Cumbie R."/>
            <person name="Clancy C.J."/>
            <person name="Dupont C.L."/>
        </authorList>
    </citation>
    <scope>NUCLEOTIDE SEQUENCE</scope>
    <source>
        <strain evidence="10">GL11</strain>
    </source>
</reference>
<comment type="caution">
    <text evidence="10">The sequence shown here is derived from an EMBL/GenBank/DDBJ whole genome shotgun (WGS) entry which is preliminary data.</text>
</comment>
<dbReference type="InterPro" id="IPR050815">
    <property type="entry name" value="TF_fung"/>
</dbReference>
<evidence type="ECO:0000256" key="3">
    <source>
        <dbReference type="ARBA" id="ARBA00023015"/>
    </source>
</evidence>
<feature type="domain" description="Zn(2)-C6 fungal-type" evidence="8">
    <location>
        <begin position="329"/>
        <end position="358"/>
    </location>
</feature>
<dbReference type="CDD" id="cd00067">
    <property type="entry name" value="GAL4"/>
    <property type="match status" value="1"/>
</dbReference>
<name>A0A9P6WZS6_RHIOR</name>
<dbReference type="PROSITE" id="PS50811">
    <property type="entry name" value="WRKY"/>
    <property type="match status" value="1"/>
</dbReference>
<organism evidence="10 11">
    <name type="scientific">Rhizopus oryzae</name>
    <name type="common">Mucormycosis agent</name>
    <name type="synonym">Rhizopus arrhizus var. delemar</name>
    <dbReference type="NCBI Taxonomy" id="64495"/>
    <lineage>
        <taxon>Eukaryota</taxon>
        <taxon>Fungi</taxon>
        <taxon>Fungi incertae sedis</taxon>
        <taxon>Mucoromycota</taxon>
        <taxon>Mucoromycotina</taxon>
        <taxon>Mucoromycetes</taxon>
        <taxon>Mucorales</taxon>
        <taxon>Mucorineae</taxon>
        <taxon>Rhizopodaceae</taxon>
        <taxon>Rhizopus</taxon>
    </lineage>
</organism>
<dbReference type="EMBL" id="JAANQT010002538">
    <property type="protein sequence ID" value="KAG1302252.1"/>
    <property type="molecule type" value="Genomic_DNA"/>
</dbReference>
<evidence type="ECO:0000256" key="5">
    <source>
        <dbReference type="ARBA" id="ARBA00023163"/>
    </source>
</evidence>
<feature type="domain" description="WRKY" evidence="9">
    <location>
        <begin position="252"/>
        <end position="296"/>
    </location>
</feature>
<dbReference type="GO" id="GO:0008270">
    <property type="term" value="F:zinc ion binding"/>
    <property type="evidence" value="ECO:0007669"/>
    <property type="project" value="InterPro"/>
</dbReference>
<evidence type="ECO:0008006" key="12">
    <source>
        <dbReference type="Google" id="ProtNLM"/>
    </source>
</evidence>
<keyword evidence="4" id="KW-0238">DNA-binding</keyword>
<feature type="region of interest" description="Disordered" evidence="7">
    <location>
        <begin position="370"/>
        <end position="416"/>
    </location>
</feature>
<feature type="compositionally biased region" description="Low complexity" evidence="7">
    <location>
        <begin position="153"/>
        <end position="163"/>
    </location>
</feature>
<comment type="subcellular location">
    <subcellularLocation>
        <location evidence="1">Nucleus</location>
    </subcellularLocation>
</comment>
<dbReference type="SMART" id="SM00906">
    <property type="entry name" value="Fungal_trans"/>
    <property type="match status" value="1"/>
</dbReference>
<accession>A0A9P6WZS6</accession>
<proteinExistence type="predicted"/>
<dbReference type="GO" id="GO:0006351">
    <property type="term" value="P:DNA-templated transcription"/>
    <property type="evidence" value="ECO:0007669"/>
    <property type="project" value="InterPro"/>
</dbReference>